<dbReference type="PROSITE" id="PS00141">
    <property type="entry name" value="ASP_PROTEASE"/>
    <property type="match status" value="1"/>
</dbReference>
<accession>A0A6A5SD42</accession>
<evidence type="ECO:0008006" key="4">
    <source>
        <dbReference type="Google" id="ProtNLM"/>
    </source>
</evidence>
<dbReference type="GO" id="GO:0006508">
    <property type="term" value="P:proteolysis"/>
    <property type="evidence" value="ECO:0007669"/>
    <property type="project" value="InterPro"/>
</dbReference>
<name>A0A6A5SD42_9PLEO</name>
<dbReference type="InterPro" id="IPR001969">
    <property type="entry name" value="Aspartic_peptidase_AS"/>
</dbReference>
<keyword evidence="1" id="KW-0645">Protease</keyword>
<dbReference type="SUPFAM" id="SSF50630">
    <property type="entry name" value="Acid proteases"/>
    <property type="match status" value="1"/>
</dbReference>
<protein>
    <recommendedName>
        <fullName evidence="4">Peptidase A2 domain-containing protein</fullName>
    </recommendedName>
</protein>
<dbReference type="EMBL" id="ML976121">
    <property type="protein sequence ID" value="KAF1937913.1"/>
    <property type="molecule type" value="Genomic_DNA"/>
</dbReference>
<gene>
    <name evidence="2" type="ORF">EJ02DRAFT_469319</name>
</gene>
<dbReference type="Proteomes" id="UP000800038">
    <property type="component" value="Unassembled WGS sequence"/>
</dbReference>
<dbReference type="Pfam" id="PF13975">
    <property type="entry name" value="gag-asp_proteas"/>
    <property type="match status" value="1"/>
</dbReference>
<evidence type="ECO:0000313" key="3">
    <source>
        <dbReference type="Proteomes" id="UP000800038"/>
    </source>
</evidence>
<dbReference type="GO" id="GO:0004190">
    <property type="term" value="F:aspartic-type endopeptidase activity"/>
    <property type="evidence" value="ECO:0007669"/>
    <property type="project" value="UniProtKB-KW"/>
</dbReference>
<keyword evidence="3" id="KW-1185">Reference proteome</keyword>
<sequence>MRGEGPCRKLQNHSDATSLSDVTLPNFRNVTKRFVEDGAKDISEVNVAESNLTTQTRHWITGGFDTYNEALDKVTHHDLQETQRAAGLAFVQSELPTCWATIGPHAIRCLIDTGAQMNLLQVSAANALKIPYEEANPDITNREGVISANGSMDPFIGTAWDVPLKIGQVTTNTHFWIIENLTRSAILGAPWCASSRLGLQYNVFGRVTCRILDSTGKRNATFIALDPAPHHPQNMARVDDGKDSEN</sequence>
<dbReference type="CDD" id="cd00303">
    <property type="entry name" value="retropepsin_like"/>
    <property type="match status" value="1"/>
</dbReference>
<organism evidence="2 3">
    <name type="scientific">Clathrospora elynae</name>
    <dbReference type="NCBI Taxonomy" id="706981"/>
    <lineage>
        <taxon>Eukaryota</taxon>
        <taxon>Fungi</taxon>
        <taxon>Dikarya</taxon>
        <taxon>Ascomycota</taxon>
        <taxon>Pezizomycotina</taxon>
        <taxon>Dothideomycetes</taxon>
        <taxon>Pleosporomycetidae</taxon>
        <taxon>Pleosporales</taxon>
        <taxon>Diademaceae</taxon>
        <taxon>Clathrospora</taxon>
    </lineage>
</organism>
<keyword evidence="1" id="KW-0064">Aspartyl protease</keyword>
<reference evidence="2" key="1">
    <citation type="journal article" date="2020" name="Stud. Mycol.">
        <title>101 Dothideomycetes genomes: a test case for predicting lifestyles and emergence of pathogens.</title>
        <authorList>
            <person name="Haridas S."/>
            <person name="Albert R."/>
            <person name="Binder M."/>
            <person name="Bloem J."/>
            <person name="Labutti K."/>
            <person name="Salamov A."/>
            <person name="Andreopoulos B."/>
            <person name="Baker S."/>
            <person name="Barry K."/>
            <person name="Bills G."/>
            <person name="Bluhm B."/>
            <person name="Cannon C."/>
            <person name="Castanera R."/>
            <person name="Culley D."/>
            <person name="Daum C."/>
            <person name="Ezra D."/>
            <person name="Gonzalez J."/>
            <person name="Henrissat B."/>
            <person name="Kuo A."/>
            <person name="Liang C."/>
            <person name="Lipzen A."/>
            <person name="Lutzoni F."/>
            <person name="Magnuson J."/>
            <person name="Mondo S."/>
            <person name="Nolan M."/>
            <person name="Ohm R."/>
            <person name="Pangilinan J."/>
            <person name="Park H.-J."/>
            <person name="Ramirez L."/>
            <person name="Alfaro M."/>
            <person name="Sun H."/>
            <person name="Tritt A."/>
            <person name="Yoshinaga Y."/>
            <person name="Zwiers L.-H."/>
            <person name="Turgeon B."/>
            <person name="Goodwin S."/>
            <person name="Spatafora J."/>
            <person name="Crous P."/>
            <person name="Grigoriev I."/>
        </authorList>
    </citation>
    <scope>NUCLEOTIDE SEQUENCE</scope>
    <source>
        <strain evidence="2">CBS 161.51</strain>
    </source>
</reference>
<dbReference type="Gene3D" id="2.40.70.10">
    <property type="entry name" value="Acid Proteases"/>
    <property type="match status" value="1"/>
</dbReference>
<evidence type="ECO:0000313" key="2">
    <source>
        <dbReference type="EMBL" id="KAF1937913.1"/>
    </source>
</evidence>
<dbReference type="AlphaFoldDB" id="A0A6A5SD42"/>
<dbReference type="OrthoDB" id="3788962at2759"/>
<proteinExistence type="predicted"/>
<keyword evidence="1" id="KW-0378">Hydrolase</keyword>
<evidence type="ECO:0000256" key="1">
    <source>
        <dbReference type="ARBA" id="ARBA00022750"/>
    </source>
</evidence>
<dbReference type="InterPro" id="IPR021109">
    <property type="entry name" value="Peptidase_aspartic_dom_sf"/>
</dbReference>